<feature type="region of interest" description="Disordered" evidence="1">
    <location>
        <begin position="87"/>
        <end position="128"/>
    </location>
</feature>
<evidence type="ECO:0000313" key="2">
    <source>
        <dbReference type="EMBL" id="KAK1848203.1"/>
    </source>
</evidence>
<gene>
    <name evidence="2" type="ORF">CCHR01_09177</name>
</gene>
<evidence type="ECO:0000256" key="1">
    <source>
        <dbReference type="SAM" id="MobiDB-lite"/>
    </source>
</evidence>
<keyword evidence="3" id="KW-1185">Reference proteome</keyword>
<dbReference type="Proteomes" id="UP001243330">
    <property type="component" value="Unassembled WGS sequence"/>
</dbReference>
<name>A0AAD9AHL7_9PEZI</name>
<organism evidence="2 3">
    <name type="scientific">Colletotrichum chrysophilum</name>
    <dbReference type="NCBI Taxonomy" id="1836956"/>
    <lineage>
        <taxon>Eukaryota</taxon>
        <taxon>Fungi</taxon>
        <taxon>Dikarya</taxon>
        <taxon>Ascomycota</taxon>
        <taxon>Pezizomycotina</taxon>
        <taxon>Sordariomycetes</taxon>
        <taxon>Hypocreomycetidae</taxon>
        <taxon>Glomerellales</taxon>
        <taxon>Glomerellaceae</taxon>
        <taxon>Colletotrichum</taxon>
        <taxon>Colletotrichum gloeosporioides species complex</taxon>
    </lineage>
</organism>
<evidence type="ECO:0000313" key="3">
    <source>
        <dbReference type="Proteomes" id="UP001243330"/>
    </source>
</evidence>
<feature type="compositionally biased region" description="Low complexity" evidence="1">
    <location>
        <begin position="92"/>
        <end position="105"/>
    </location>
</feature>
<accession>A0AAD9AHL7</accession>
<proteinExistence type="predicted"/>
<dbReference type="EMBL" id="JAQOWY010000178">
    <property type="protein sequence ID" value="KAK1848203.1"/>
    <property type="molecule type" value="Genomic_DNA"/>
</dbReference>
<protein>
    <submittedName>
        <fullName evidence="2">Uncharacterized protein</fullName>
    </submittedName>
</protein>
<dbReference type="AlphaFoldDB" id="A0AAD9AHL7"/>
<comment type="caution">
    <text evidence="2">The sequence shown here is derived from an EMBL/GenBank/DDBJ whole genome shotgun (WGS) entry which is preliminary data.</text>
</comment>
<reference evidence="2" key="1">
    <citation type="submission" date="2023-01" db="EMBL/GenBank/DDBJ databases">
        <title>Colletotrichum chrysophilum M932 genome sequence.</title>
        <authorList>
            <person name="Baroncelli R."/>
        </authorList>
    </citation>
    <scope>NUCLEOTIDE SEQUENCE</scope>
    <source>
        <strain evidence="2">M932</strain>
    </source>
</reference>
<sequence length="128" mass="13929">MDLEQAERLARHQRRSKIYDKEILAIGTSEGGNDTIPAVAAAEAWNSWPGGAAPPMLTGLAVEESAYDMTGRERQMRRRFIGKIWGSGWGGSTESSHGSSSETTSRGNITRLPTQGMPSYVTVETEKT</sequence>
<feature type="compositionally biased region" description="Polar residues" evidence="1">
    <location>
        <begin position="106"/>
        <end position="117"/>
    </location>
</feature>